<keyword evidence="2" id="KW-0813">Transport</keyword>
<evidence type="ECO:0000256" key="2">
    <source>
        <dbReference type="ARBA" id="ARBA00022448"/>
    </source>
</evidence>
<dbReference type="Gene3D" id="2.60.40.150">
    <property type="entry name" value="C2 domain"/>
    <property type="match status" value="1"/>
</dbReference>
<gene>
    <name evidence="10" type="ORF">DERYTH_LOCUS6679</name>
</gene>
<dbReference type="EMBL" id="CAJVPY010003075">
    <property type="protein sequence ID" value="CAG8580820.1"/>
    <property type="molecule type" value="Genomic_DNA"/>
</dbReference>
<dbReference type="PROSITE" id="PS51847">
    <property type="entry name" value="SMP"/>
    <property type="match status" value="1"/>
</dbReference>
<dbReference type="CDD" id="cd00030">
    <property type="entry name" value="C2"/>
    <property type="match status" value="1"/>
</dbReference>
<feature type="region of interest" description="Disordered" evidence="6">
    <location>
        <begin position="110"/>
        <end position="142"/>
    </location>
</feature>
<keyword evidence="11" id="KW-1185">Reference proteome</keyword>
<evidence type="ECO:0000256" key="6">
    <source>
        <dbReference type="SAM" id="MobiDB-lite"/>
    </source>
</evidence>
<dbReference type="GO" id="GO:0006869">
    <property type="term" value="P:lipid transport"/>
    <property type="evidence" value="ECO:0007669"/>
    <property type="project" value="UniProtKB-KW"/>
</dbReference>
<feature type="domain" description="SMP-LTD" evidence="9">
    <location>
        <begin position="224"/>
        <end position="419"/>
    </location>
</feature>
<organism evidence="10 11">
    <name type="scientific">Dentiscutata erythropus</name>
    <dbReference type="NCBI Taxonomy" id="1348616"/>
    <lineage>
        <taxon>Eukaryota</taxon>
        <taxon>Fungi</taxon>
        <taxon>Fungi incertae sedis</taxon>
        <taxon>Mucoromycota</taxon>
        <taxon>Glomeromycotina</taxon>
        <taxon>Glomeromycetes</taxon>
        <taxon>Diversisporales</taxon>
        <taxon>Gigasporaceae</taxon>
        <taxon>Dentiscutata</taxon>
    </lineage>
</organism>
<evidence type="ECO:0000256" key="3">
    <source>
        <dbReference type="ARBA" id="ARBA00023055"/>
    </source>
</evidence>
<accession>A0A9N9BYU4</accession>
<dbReference type="GO" id="GO:0008289">
    <property type="term" value="F:lipid binding"/>
    <property type="evidence" value="ECO:0007669"/>
    <property type="project" value="UniProtKB-KW"/>
</dbReference>
<keyword evidence="4" id="KW-0446">Lipid-binding</keyword>
<evidence type="ECO:0000256" key="4">
    <source>
        <dbReference type="ARBA" id="ARBA00023121"/>
    </source>
</evidence>
<dbReference type="Pfam" id="PF00168">
    <property type="entry name" value="C2"/>
    <property type="match status" value="1"/>
</dbReference>
<feature type="non-terminal residue" evidence="10">
    <location>
        <position position="1"/>
    </location>
</feature>
<evidence type="ECO:0000256" key="5">
    <source>
        <dbReference type="ARBA" id="ARBA00023136"/>
    </source>
</evidence>
<evidence type="ECO:0000313" key="11">
    <source>
        <dbReference type="Proteomes" id="UP000789405"/>
    </source>
</evidence>
<dbReference type="GO" id="GO:0016020">
    <property type="term" value="C:membrane"/>
    <property type="evidence" value="ECO:0007669"/>
    <property type="project" value="UniProtKB-SubCell"/>
</dbReference>
<sequence length="639" mass="72555">MEIVLPEFRVLDAISNSDSSSPSPIKNLEIYGTKSQISSLRNYDHDRIKSISTKINPGNSYENHVNGDVEPRKIKRRTRNSIRNSSNSCSSQGTLLNLDSELFEDDNSIMESDDEQTSCDKKTSSNAQISGERKTNQFSTSHSNVQKDKVHLLSKPNTELSVFTMIILVSLASYILGSLGFGCIWIFVLYHCVRWYINTIKNDNESITWENNRQISLDKLRRNEGETVEWLNYLLLQIWRTLDPSLLIGLRDMLEDAMSRSAPSFVRATDIEAFEIGLIAPRIDSIKIFPISESEDYEDVVIGEARFSFRAKSKTFQDPPPPHILAWIKTGISALIPIRVEILALVASIHFEIKLTGTSPFVSTARISFLSVPKYETSIMPLIPINITQFPLIKQFISTAVHSVLEDLTYPKFKDINLGELLVASTDNDTQTIGIMKVDIFEARNLTKVDVHGDNDPYVISSLDPPPYMHIQNTTRIIENCANPEWNETFFHKIPHLDIVDEHIKFKLSVMDWDRFTSDDLIGNLWIDIKNMIGDGTKKVKIHDGWHDLYLKPIDSSSSSSSRGQLRFRLEYFPKLPKNIEPSRNQTSGILGLQIHQAMSLQVTAAPYVKEASEIVLSDNVYNATYPNPYCVVYLNDIR</sequence>
<feature type="transmembrane region" description="Helical" evidence="7">
    <location>
        <begin position="162"/>
        <end position="190"/>
    </location>
</feature>
<dbReference type="InterPro" id="IPR000008">
    <property type="entry name" value="C2_dom"/>
</dbReference>
<dbReference type="PROSITE" id="PS50004">
    <property type="entry name" value="C2"/>
    <property type="match status" value="1"/>
</dbReference>
<evidence type="ECO:0000256" key="7">
    <source>
        <dbReference type="SAM" id="Phobius"/>
    </source>
</evidence>
<keyword evidence="5 7" id="KW-0472">Membrane</keyword>
<evidence type="ECO:0000259" key="9">
    <source>
        <dbReference type="PROSITE" id="PS51847"/>
    </source>
</evidence>
<keyword evidence="3" id="KW-0445">Lipid transport</keyword>
<reference evidence="10" key="1">
    <citation type="submission" date="2021-06" db="EMBL/GenBank/DDBJ databases">
        <authorList>
            <person name="Kallberg Y."/>
            <person name="Tangrot J."/>
            <person name="Rosling A."/>
        </authorList>
    </citation>
    <scope>NUCLEOTIDE SEQUENCE</scope>
    <source>
        <strain evidence="10">MA453B</strain>
    </source>
</reference>
<dbReference type="PANTHER" id="PTHR47348">
    <property type="entry name" value="MEIOTICALLY UP-REGULATED GENE 190 PROTEIN"/>
    <property type="match status" value="1"/>
</dbReference>
<dbReference type="PANTHER" id="PTHR47348:SF3">
    <property type="entry name" value="MEIOTICALLY UP-REGULATED GENE 190 PROTEIN"/>
    <property type="match status" value="1"/>
</dbReference>
<evidence type="ECO:0000313" key="10">
    <source>
        <dbReference type="EMBL" id="CAG8580820.1"/>
    </source>
</evidence>
<keyword evidence="7" id="KW-1133">Transmembrane helix</keyword>
<name>A0A9N9BYU4_9GLOM</name>
<dbReference type="Pfam" id="PF25669">
    <property type="entry name" value="SMP_MUG190-like"/>
    <property type="match status" value="1"/>
</dbReference>
<comment type="subcellular location">
    <subcellularLocation>
        <location evidence="1">Membrane</location>
    </subcellularLocation>
</comment>
<dbReference type="InterPro" id="IPR035892">
    <property type="entry name" value="C2_domain_sf"/>
</dbReference>
<dbReference type="InterPro" id="IPR031468">
    <property type="entry name" value="SMP_LBD"/>
</dbReference>
<feature type="domain" description="C2" evidence="8">
    <location>
        <begin position="417"/>
        <end position="547"/>
    </location>
</feature>
<protein>
    <submittedName>
        <fullName evidence="10">10933_t:CDS:1</fullName>
    </submittedName>
</protein>
<keyword evidence="7" id="KW-0812">Transmembrane</keyword>
<proteinExistence type="predicted"/>
<dbReference type="Proteomes" id="UP000789405">
    <property type="component" value="Unassembled WGS sequence"/>
</dbReference>
<comment type="caution">
    <text evidence="10">The sequence shown here is derived from an EMBL/GenBank/DDBJ whole genome shotgun (WGS) entry which is preliminary data.</text>
</comment>
<evidence type="ECO:0000259" key="8">
    <source>
        <dbReference type="PROSITE" id="PS50004"/>
    </source>
</evidence>
<dbReference type="SUPFAM" id="SSF49562">
    <property type="entry name" value="C2 domain (Calcium/lipid-binding domain, CaLB)"/>
    <property type="match status" value="1"/>
</dbReference>
<evidence type="ECO:0000256" key="1">
    <source>
        <dbReference type="ARBA" id="ARBA00004370"/>
    </source>
</evidence>
<dbReference type="SMART" id="SM00239">
    <property type="entry name" value="C2"/>
    <property type="match status" value="1"/>
</dbReference>
<dbReference type="OrthoDB" id="419768at2759"/>
<dbReference type="AlphaFoldDB" id="A0A9N9BYU4"/>